<sequence length="69" mass="7797">MSIRREVRPHGEMPFTGMVLPLNERAVDYADEQFLVAEMPAESPLLSRPSPNPSLRLHAVLLRILMDGQ</sequence>
<evidence type="ECO:0000313" key="1">
    <source>
        <dbReference type="EMBL" id="GAA3526290.1"/>
    </source>
</evidence>
<name>A0ABP6V564_9PSEU</name>
<protein>
    <submittedName>
        <fullName evidence="1">Uncharacterized protein</fullName>
    </submittedName>
</protein>
<reference evidence="2" key="1">
    <citation type="journal article" date="2019" name="Int. J. Syst. Evol. Microbiol.">
        <title>The Global Catalogue of Microorganisms (GCM) 10K type strain sequencing project: providing services to taxonomists for standard genome sequencing and annotation.</title>
        <authorList>
            <consortium name="The Broad Institute Genomics Platform"/>
            <consortium name="The Broad Institute Genome Sequencing Center for Infectious Disease"/>
            <person name="Wu L."/>
            <person name="Ma J."/>
        </authorList>
    </citation>
    <scope>NUCLEOTIDE SEQUENCE [LARGE SCALE GENOMIC DNA]</scope>
    <source>
        <strain evidence="2">JCM 16898</strain>
    </source>
</reference>
<organism evidence="1 2">
    <name type="scientific">Amycolatopsis ultiminotia</name>
    <dbReference type="NCBI Taxonomy" id="543629"/>
    <lineage>
        <taxon>Bacteria</taxon>
        <taxon>Bacillati</taxon>
        <taxon>Actinomycetota</taxon>
        <taxon>Actinomycetes</taxon>
        <taxon>Pseudonocardiales</taxon>
        <taxon>Pseudonocardiaceae</taxon>
        <taxon>Amycolatopsis</taxon>
    </lineage>
</organism>
<comment type="caution">
    <text evidence="1">The sequence shown here is derived from an EMBL/GenBank/DDBJ whole genome shotgun (WGS) entry which is preliminary data.</text>
</comment>
<dbReference type="Proteomes" id="UP001500689">
    <property type="component" value="Unassembled WGS sequence"/>
</dbReference>
<dbReference type="EMBL" id="BAAAZN010000001">
    <property type="protein sequence ID" value="GAA3526290.1"/>
    <property type="molecule type" value="Genomic_DNA"/>
</dbReference>
<keyword evidence="2" id="KW-1185">Reference proteome</keyword>
<gene>
    <name evidence="1" type="ORF">GCM10022222_06610</name>
</gene>
<accession>A0ABP6V564</accession>
<evidence type="ECO:0000313" key="2">
    <source>
        <dbReference type="Proteomes" id="UP001500689"/>
    </source>
</evidence>
<dbReference type="RefSeq" id="WP_344855066.1">
    <property type="nucleotide sequence ID" value="NZ_BAAAZN010000001.1"/>
</dbReference>
<proteinExistence type="predicted"/>